<comment type="caution">
    <text evidence="3">The sequence shown here is derived from an EMBL/GenBank/DDBJ whole genome shotgun (WGS) entry which is preliminary data.</text>
</comment>
<keyword evidence="4" id="KW-1185">Reference proteome</keyword>
<keyword evidence="1" id="KW-0812">Transmembrane</keyword>
<proteinExistence type="predicted"/>
<dbReference type="EMBL" id="QWFX01000005">
    <property type="protein sequence ID" value="RIJ32526.1"/>
    <property type="molecule type" value="Genomic_DNA"/>
</dbReference>
<feature type="transmembrane region" description="Helical" evidence="1">
    <location>
        <begin position="20"/>
        <end position="38"/>
    </location>
</feature>
<accession>A0A399RLH7</accession>
<evidence type="ECO:0000313" key="3">
    <source>
        <dbReference type="EMBL" id="RIJ32526.1"/>
    </source>
</evidence>
<dbReference type="Proteomes" id="UP000266385">
    <property type="component" value="Unassembled WGS sequence"/>
</dbReference>
<dbReference type="Gene3D" id="3.40.50.410">
    <property type="entry name" value="von Willebrand factor, type A domain"/>
    <property type="match status" value="2"/>
</dbReference>
<name>A0A399RLH7_9PROT</name>
<dbReference type="SUPFAM" id="SSF53300">
    <property type="entry name" value="vWA-like"/>
    <property type="match status" value="1"/>
</dbReference>
<evidence type="ECO:0000256" key="1">
    <source>
        <dbReference type="SAM" id="Phobius"/>
    </source>
</evidence>
<feature type="domain" description="Putative Flp pilus-assembly TadG-like N-terminal" evidence="2">
    <location>
        <begin position="17"/>
        <end position="63"/>
    </location>
</feature>
<gene>
    <name evidence="3" type="ORF">D1223_01340</name>
</gene>
<dbReference type="InterPro" id="IPR036465">
    <property type="entry name" value="vWFA_dom_sf"/>
</dbReference>
<keyword evidence="1" id="KW-0472">Membrane</keyword>
<dbReference type="OrthoDB" id="7522752at2"/>
<dbReference type="Pfam" id="PF13400">
    <property type="entry name" value="Tad"/>
    <property type="match status" value="1"/>
</dbReference>
<organism evidence="3 4">
    <name type="scientific">Henriciella mobilis</name>
    <dbReference type="NCBI Taxonomy" id="2305467"/>
    <lineage>
        <taxon>Bacteria</taxon>
        <taxon>Pseudomonadati</taxon>
        <taxon>Pseudomonadota</taxon>
        <taxon>Alphaproteobacteria</taxon>
        <taxon>Hyphomonadales</taxon>
        <taxon>Hyphomonadaceae</taxon>
        <taxon>Henriciella</taxon>
    </lineage>
</organism>
<dbReference type="RefSeq" id="WP_119374607.1">
    <property type="nucleotide sequence ID" value="NZ_QWFX01000005.1"/>
</dbReference>
<reference evidence="3 4" key="1">
    <citation type="submission" date="2018-08" db="EMBL/GenBank/DDBJ databases">
        <title>Henriciella mobilis sp. nov., isolated from seawater.</title>
        <authorList>
            <person name="Cheng H."/>
            <person name="Wu Y.-H."/>
            <person name="Xu X.-W."/>
            <person name="Guo L.-L."/>
        </authorList>
    </citation>
    <scope>NUCLEOTIDE SEQUENCE [LARGE SCALE GENOMIC DNA]</scope>
    <source>
        <strain evidence="3 4">JN25</strain>
    </source>
</reference>
<evidence type="ECO:0000313" key="4">
    <source>
        <dbReference type="Proteomes" id="UP000266385"/>
    </source>
</evidence>
<evidence type="ECO:0000259" key="2">
    <source>
        <dbReference type="Pfam" id="PF13400"/>
    </source>
</evidence>
<sequence>MPKLLPVTTSFRRNERGNVAMIFALALIPMLIVAGFAIDAQLAFSKKDKIQYAVDSAVLAGARMMQSTSDQKAVTKHSRDYFAAIMSNENEDLTCDTLVIDFSAPEEITGNVTCYQPTTLMNLIGRTKVQINTTSVATYGTGRVDVSFVFDVSGSMNSWGRIYDLKEAAKAAAETLLPEPGSSSDGDVRIAMVAYNSMVNAGPYFEEVTGLKKNRWHSEDVTTTEWEKQEVEKEGWYRECDYVCTRYAGRSGNCKDWDYQCEWEYGTYTEEDWVQVETTKNERKKISSTCVYERGGDHAFDNAQPEQIDNKDRVSELGSGEYNAQSSSANTSAFLAASHLYWNKNRERWYDNGDGDCLNIEPFPLSHNATQIEKYIDNLYASGGTAGHQGVAWGWYLISEEWGDIFTGNGEPLSQSEPDVTKAMIVMTDGEFNSQFFGGQGNSTKQAKNLCDAIKEDDVIIYTVAFQAPQAGKDVLSYCASGPEFYFNAENGQELMESYNAIATSISDLRISF</sequence>
<protein>
    <submittedName>
        <fullName evidence="3">VWA domain-containing protein</fullName>
    </submittedName>
</protein>
<dbReference type="AlphaFoldDB" id="A0A399RLH7"/>
<dbReference type="InterPro" id="IPR028087">
    <property type="entry name" value="Tad_N"/>
</dbReference>
<keyword evidence="1" id="KW-1133">Transmembrane helix</keyword>